<evidence type="ECO:0000256" key="6">
    <source>
        <dbReference type="HAMAP-Rule" id="MF_00227"/>
    </source>
</evidence>
<evidence type="ECO:0000256" key="7">
    <source>
        <dbReference type="NCBIfam" id="TIGR00188"/>
    </source>
</evidence>
<protein>
    <recommendedName>
        <fullName evidence="6 7">Ribonuclease P protein component</fullName>
        <shortName evidence="6">RNase P protein</shortName>
        <shortName evidence="6">RNaseP protein</shortName>
        <ecNumber evidence="6 7">3.1.26.5</ecNumber>
    </recommendedName>
    <alternativeName>
        <fullName evidence="6">Protein C5</fullName>
    </alternativeName>
</protein>
<dbReference type="GO" id="GO:0030677">
    <property type="term" value="C:ribonuclease P complex"/>
    <property type="evidence" value="ECO:0007669"/>
    <property type="project" value="TreeGrafter"/>
</dbReference>
<accession>A0A518DSX7</accession>
<proteinExistence type="inferred from homology"/>
<dbReference type="AlphaFoldDB" id="A0A518DSX7"/>
<dbReference type="GO" id="GO:0000049">
    <property type="term" value="F:tRNA binding"/>
    <property type="evidence" value="ECO:0007669"/>
    <property type="project" value="UniProtKB-UniRule"/>
</dbReference>
<keyword evidence="1 6" id="KW-0819">tRNA processing</keyword>
<dbReference type="Pfam" id="PF00825">
    <property type="entry name" value="Ribonuclease_P"/>
    <property type="match status" value="1"/>
</dbReference>
<organism evidence="8 9">
    <name type="scientific">Lignipirellula cremea</name>
    <dbReference type="NCBI Taxonomy" id="2528010"/>
    <lineage>
        <taxon>Bacteria</taxon>
        <taxon>Pseudomonadati</taxon>
        <taxon>Planctomycetota</taxon>
        <taxon>Planctomycetia</taxon>
        <taxon>Pirellulales</taxon>
        <taxon>Pirellulaceae</taxon>
        <taxon>Lignipirellula</taxon>
    </lineage>
</organism>
<dbReference type="SUPFAM" id="SSF54211">
    <property type="entry name" value="Ribosomal protein S5 domain 2-like"/>
    <property type="match status" value="1"/>
</dbReference>
<dbReference type="OrthoDB" id="9810867at2"/>
<comment type="function">
    <text evidence="6">RNaseP catalyzes the removal of the 5'-leader sequence from pre-tRNA to produce the mature 5'-terminus. It can also cleave other RNA substrates such as 4.5S RNA. The protein component plays an auxiliary but essential role in vivo by binding to the 5'-leader sequence and broadening the substrate specificity of the ribozyme.</text>
</comment>
<dbReference type="RefSeq" id="WP_145053731.1">
    <property type="nucleotide sequence ID" value="NZ_CP036433.1"/>
</dbReference>
<dbReference type="Gene3D" id="3.30.230.10">
    <property type="match status" value="1"/>
</dbReference>
<dbReference type="GO" id="GO:0042781">
    <property type="term" value="F:3'-tRNA processing endoribonuclease activity"/>
    <property type="evidence" value="ECO:0007669"/>
    <property type="project" value="TreeGrafter"/>
</dbReference>
<evidence type="ECO:0000313" key="8">
    <source>
        <dbReference type="EMBL" id="QDU94942.1"/>
    </source>
</evidence>
<dbReference type="EC" id="3.1.26.5" evidence="6 7"/>
<dbReference type="GO" id="GO:0004526">
    <property type="term" value="F:ribonuclease P activity"/>
    <property type="evidence" value="ECO:0007669"/>
    <property type="project" value="UniProtKB-UniRule"/>
</dbReference>
<dbReference type="NCBIfam" id="TIGR00188">
    <property type="entry name" value="rnpA"/>
    <property type="match status" value="1"/>
</dbReference>
<dbReference type="HAMAP" id="MF_00227">
    <property type="entry name" value="RNase_P"/>
    <property type="match status" value="1"/>
</dbReference>
<keyword evidence="5 6" id="KW-0694">RNA-binding</keyword>
<sequence>MTDNRFPPQRRLRSREDFAIFYADHLHAADEVLVLLARRNGRDVTRLGLSVSRKVGNAVERNRWKRRLREVFRQCQADLPPGLDLVIRPRKGAACDYHAIRRSLLPLVRRAARKLQHASK</sequence>
<comment type="catalytic activity">
    <reaction evidence="6">
        <text>Endonucleolytic cleavage of RNA, removing 5'-extranucleotides from tRNA precursor.</text>
        <dbReference type="EC" id="3.1.26.5"/>
    </reaction>
</comment>
<keyword evidence="2 6" id="KW-0540">Nuclease</keyword>
<dbReference type="InterPro" id="IPR020568">
    <property type="entry name" value="Ribosomal_Su5_D2-typ_SF"/>
</dbReference>
<keyword evidence="9" id="KW-1185">Reference proteome</keyword>
<dbReference type="GO" id="GO:0001682">
    <property type="term" value="P:tRNA 5'-leader removal"/>
    <property type="evidence" value="ECO:0007669"/>
    <property type="project" value="UniProtKB-UniRule"/>
</dbReference>
<evidence type="ECO:0000256" key="3">
    <source>
        <dbReference type="ARBA" id="ARBA00022759"/>
    </source>
</evidence>
<comment type="similarity">
    <text evidence="6">Belongs to the RnpA family.</text>
</comment>
<dbReference type="Proteomes" id="UP000317648">
    <property type="component" value="Chromosome"/>
</dbReference>
<dbReference type="PANTHER" id="PTHR33992:SF1">
    <property type="entry name" value="RIBONUCLEASE P PROTEIN COMPONENT"/>
    <property type="match status" value="1"/>
</dbReference>
<evidence type="ECO:0000313" key="9">
    <source>
        <dbReference type="Proteomes" id="UP000317648"/>
    </source>
</evidence>
<dbReference type="InterPro" id="IPR000100">
    <property type="entry name" value="RNase_P"/>
</dbReference>
<dbReference type="KEGG" id="lcre:Pla8534_27500"/>
<evidence type="ECO:0000256" key="5">
    <source>
        <dbReference type="ARBA" id="ARBA00022884"/>
    </source>
</evidence>
<keyword evidence="3 6" id="KW-0255">Endonuclease</keyword>
<dbReference type="EMBL" id="CP036433">
    <property type="protein sequence ID" value="QDU94942.1"/>
    <property type="molecule type" value="Genomic_DNA"/>
</dbReference>
<keyword evidence="4 6" id="KW-0378">Hydrolase</keyword>
<comment type="subunit">
    <text evidence="6">Consists of a catalytic RNA component (M1 or rnpB) and a protein subunit.</text>
</comment>
<dbReference type="InterPro" id="IPR014721">
    <property type="entry name" value="Ribsml_uS5_D2-typ_fold_subgr"/>
</dbReference>
<name>A0A518DSX7_9BACT</name>
<reference evidence="8 9" key="1">
    <citation type="submission" date="2019-02" db="EMBL/GenBank/DDBJ databases">
        <title>Deep-cultivation of Planctomycetes and their phenomic and genomic characterization uncovers novel biology.</title>
        <authorList>
            <person name="Wiegand S."/>
            <person name="Jogler M."/>
            <person name="Boedeker C."/>
            <person name="Pinto D."/>
            <person name="Vollmers J."/>
            <person name="Rivas-Marin E."/>
            <person name="Kohn T."/>
            <person name="Peeters S.H."/>
            <person name="Heuer A."/>
            <person name="Rast P."/>
            <person name="Oberbeckmann S."/>
            <person name="Bunk B."/>
            <person name="Jeske O."/>
            <person name="Meyerdierks A."/>
            <person name="Storesund J.E."/>
            <person name="Kallscheuer N."/>
            <person name="Luecker S."/>
            <person name="Lage O.M."/>
            <person name="Pohl T."/>
            <person name="Merkel B.J."/>
            <person name="Hornburger P."/>
            <person name="Mueller R.-W."/>
            <person name="Bruemmer F."/>
            <person name="Labrenz M."/>
            <person name="Spormann A.M."/>
            <person name="Op den Camp H."/>
            <person name="Overmann J."/>
            <person name="Amann R."/>
            <person name="Jetten M.S.M."/>
            <person name="Mascher T."/>
            <person name="Medema M.H."/>
            <person name="Devos D.P."/>
            <person name="Kaster A.-K."/>
            <person name="Ovreas L."/>
            <person name="Rohde M."/>
            <person name="Galperin M.Y."/>
            <person name="Jogler C."/>
        </authorList>
    </citation>
    <scope>NUCLEOTIDE SEQUENCE [LARGE SCALE GENOMIC DNA]</scope>
    <source>
        <strain evidence="8 9">Pla85_3_4</strain>
    </source>
</reference>
<evidence type="ECO:0000256" key="2">
    <source>
        <dbReference type="ARBA" id="ARBA00022722"/>
    </source>
</evidence>
<dbReference type="PANTHER" id="PTHR33992">
    <property type="entry name" value="RIBONUCLEASE P PROTEIN COMPONENT"/>
    <property type="match status" value="1"/>
</dbReference>
<evidence type="ECO:0000256" key="4">
    <source>
        <dbReference type="ARBA" id="ARBA00022801"/>
    </source>
</evidence>
<gene>
    <name evidence="6 8" type="primary">rnpA</name>
    <name evidence="8" type="ORF">Pla8534_27500</name>
</gene>
<evidence type="ECO:0000256" key="1">
    <source>
        <dbReference type="ARBA" id="ARBA00022694"/>
    </source>
</evidence>